<dbReference type="Proteomes" id="UP000630936">
    <property type="component" value="Unassembled WGS sequence"/>
</dbReference>
<dbReference type="GO" id="GO:0004252">
    <property type="term" value="F:serine-type endopeptidase activity"/>
    <property type="evidence" value="ECO:0007669"/>
    <property type="project" value="UniProtKB-UniRule"/>
</dbReference>
<evidence type="ECO:0000256" key="5">
    <source>
        <dbReference type="PIRSR" id="PIRSR615500-1"/>
    </source>
</evidence>
<evidence type="ECO:0000256" key="7">
    <source>
        <dbReference type="RuleBase" id="RU003355"/>
    </source>
</evidence>
<dbReference type="InterPro" id="IPR023828">
    <property type="entry name" value="Peptidase_S8_Ser-AS"/>
</dbReference>
<dbReference type="InterPro" id="IPR000209">
    <property type="entry name" value="Peptidase_S8/S53_dom"/>
</dbReference>
<dbReference type="PIRSF" id="PIRSF037854">
    <property type="entry name" value="Dihydropyridine_esterase"/>
    <property type="match status" value="1"/>
</dbReference>
<dbReference type="InterPro" id="IPR022398">
    <property type="entry name" value="Peptidase_S8_His-AS"/>
</dbReference>
<dbReference type="SUPFAM" id="SSF52743">
    <property type="entry name" value="Subtilisin-like"/>
    <property type="match status" value="1"/>
</dbReference>
<keyword evidence="3 6" id="KW-0378">Hydrolase</keyword>
<keyword evidence="4 6" id="KW-0720">Serine protease</keyword>
<dbReference type="Pfam" id="PF00082">
    <property type="entry name" value="Peptidase_S8"/>
    <property type="match status" value="1"/>
</dbReference>
<dbReference type="PRINTS" id="PR00723">
    <property type="entry name" value="SUBTILISIN"/>
</dbReference>
<evidence type="ECO:0000313" key="11">
    <source>
        <dbReference type="Proteomes" id="UP000630936"/>
    </source>
</evidence>
<keyword evidence="11" id="KW-1185">Reference proteome</keyword>
<reference evidence="10" key="1">
    <citation type="journal article" date="2014" name="Int. J. Syst. Evol. Microbiol.">
        <title>Complete genome sequence of Corynebacterium casei LMG S-19264T (=DSM 44701T), isolated from a smear-ripened cheese.</title>
        <authorList>
            <consortium name="US DOE Joint Genome Institute (JGI-PGF)"/>
            <person name="Walter F."/>
            <person name="Albersmeier A."/>
            <person name="Kalinowski J."/>
            <person name="Ruckert C."/>
        </authorList>
    </citation>
    <scope>NUCLEOTIDE SEQUENCE</scope>
    <source>
        <strain evidence="10">JCM 4988</strain>
    </source>
</reference>
<keyword evidence="2 6" id="KW-0645">Protease</keyword>
<feature type="domain" description="Peptidase S8/S53" evidence="9">
    <location>
        <begin position="227"/>
        <end position="493"/>
    </location>
</feature>
<dbReference type="InterPro" id="IPR023827">
    <property type="entry name" value="Peptidase_S8_Asp-AS"/>
</dbReference>
<dbReference type="Gene3D" id="3.40.50.200">
    <property type="entry name" value="Peptidase S8/S53 domain"/>
    <property type="match status" value="1"/>
</dbReference>
<dbReference type="PANTHER" id="PTHR43806">
    <property type="entry name" value="PEPTIDASE S8"/>
    <property type="match status" value="1"/>
</dbReference>
<evidence type="ECO:0000256" key="1">
    <source>
        <dbReference type="ARBA" id="ARBA00011073"/>
    </source>
</evidence>
<dbReference type="InterPro" id="IPR050131">
    <property type="entry name" value="Peptidase_S8_subtilisin-like"/>
</dbReference>
<protein>
    <recommendedName>
        <fullName evidence="9">Peptidase S8/S53 domain-containing protein</fullName>
    </recommendedName>
</protein>
<evidence type="ECO:0000256" key="8">
    <source>
        <dbReference type="SAM" id="SignalP"/>
    </source>
</evidence>
<evidence type="ECO:0000256" key="6">
    <source>
        <dbReference type="PROSITE-ProRule" id="PRU01240"/>
    </source>
</evidence>
<evidence type="ECO:0000256" key="3">
    <source>
        <dbReference type="ARBA" id="ARBA00022801"/>
    </source>
</evidence>
<dbReference type="InterPro" id="IPR036852">
    <property type="entry name" value="Peptidase_S8/S53_dom_sf"/>
</dbReference>
<evidence type="ECO:0000256" key="4">
    <source>
        <dbReference type="ARBA" id="ARBA00022825"/>
    </source>
</evidence>
<dbReference type="PANTHER" id="PTHR43806:SF11">
    <property type="entry name" value="CEREVISIN-RELATED"/>
    <property type="match status" value="1"/>
</dbReference>
<evidence type="ECO:0000256" key="2">
    <source>
        <dbReference type="ARBA" id="ARBA00022670"/>
    </source>
</evidence>
<organism evidence="10 11">
    <name type="scientific">Streptomyces inusitatus</name>
    <dbReference type="NCBI Taxonomy" id="68221"/>
    <lineage>
        <taxon>Bacteria</taxon>
        <taxon>Bacillati</taxon>
        <taxon>Actinomycetota</taxon>
        <taxon>Actinomycetes</taxon>
        <taxon>Kitasatosporales</taxon>
        <taxon>Streptomycetaceae</taxon>
        <taxon>Streptomyces</taxon>
    </lineage>
</organism>
<feature type="active site" description="Charge relay system" evidence="5 6">
    <location>
        <position position="447"/>
    </location>
</feature>
<keyword evidence="8" id="KW-0732">Signal</keyword>
<accession>A0A918Q4Y7</accession>
<sequence length="1114" mass="115276">MAVTTIAAAAAVALTAGMTGPAAAIEERAETQSAAFAQSGKAGAGRTEHRITLITGDRVLVDAKGRVTGLERAKGREDIPVQTRTVNGDTYVIPLDAAELISSGKLDRRLFNVTQLSKAESRKAHRDGLKVIVGYRGASAQAAKADVRAAGDTEVRRSLKTLNADAVTTPEQDATSLWEALTKPGDSGRATAAGISGVWLDGVRRAHLDKSRAQIGTPKAWSAGYKGKGVKIAVLDTGVDATHPDLKDQVVGAKNFTASPDTKDRFGHGTHVASIAAGTGAKSGGKYAGVAPEAKVLSGKVLDDNGSGDDSGIIAGIDWAVEQGANVINLSLGGYDGPELDPLEIHVNKVTAEKDVLFAISSGNEGPGAGTVGSPGSAEAALTVGAVDDNDKLANFSSIGPRAGDGGLKPDVTAPGVDTTAASAPGSLIAKEVGEKPAGYFSISGTSMAAPHAAGAAALLKQQHPTWKPAQIKGALAGSAKGGKYSAFQQGSGRIAVDQAIKQTVIAEPVSLSFGVQQWPHTDDKPVTKQVTYRNLGTADVTLDVSATATDPKGKPAPAGFFTLGSNKVTVPAGGTATVDLTANTRLGGTVDGHYSATVVATGGGQSVRTAAAVEREVESYDVTVKHTGRDGKPAPNGRTSLFNFANEGRWYDVSDPSGEQTIRVPKGEYVVDGIVVVDPESWTKGVDVLVQPKLNVNKKTTLNIDARVAKPVDIKVPDAKAKASFGVFEYSLDFKDGGYGSGYFADSFDQFRTAHLGPEVTDGSLSQTFSTQWLVGGSTEYNTVSGGKTKKVSAGYTKHYKAADLATFKAGLGSSAKNKQAELRFWGYLPGSGGSVSSAGPVKAPGTRTVHLSTDSKVEWNVNYNQIGGVDPDGWPIYDGGYQIPSTAYKAGKTYSENFNTGVHGPVVGKEFGVFREGNELAGSVPVFGDGAGHAGWSGLSSAKTTLHRGKTKVGENNDPLYGEKTFKVGAADAEYTLATSQKRDAKAGAVASRIDASWTFRSKKPAANKSSQVLLSTAHFGAKVGLDSTVPAGKTQSVPVTVHGPAAGKNLKSLTVKVSYDQGKTWKKLTVTKGKVSVKNPAKGKGIAYRAEVADKKGGKSSFTVYNAYLGK</sequence>
<feature type="signal peptide" evidence="8">
    <location>
        <begin position="1"/>
        <end position="24"/>
    </location>
</feature>
<comment type="caution">
    <text evidence="10">The sequence shown here is derived from an EMBL/GenBank/DDBJ whole genome shotgun (WGS) entry which is preliminary data.</text>
</comment>
<dbReference type="EMBL" id="BMWG01000006">
    <property type="protein sequence ID" value="GGZ31276.1"/>
    <property type="molecule type" value="Genomic_DNA"/>
</dbReference>
<dbReference type="PROSITE" id="PS00137">
    <property type="entry name" value="SUBTILASE_HIS"/>
    <property type="match status" value="1"/>
</dbReference>
<reference evidence="10" key="2">
    <citation type="submission" date="2020-09" db="EMBL/GenBank/DDBJ databases">
        <authorList>
            <person name="Sun Q."/>
            <person name="Ohkuma M."/>
        </authorList>
    </citation>
    <scope>NUCLEOTIDE SEQUENCE</scope>
    <source>
        <strain evidence="10">JCM 4988</strain>
    </source>
</reference>
<comment type="similarity">
    <text evidence="1 6 7">Belongs to the peptidase S8 family.</text>
</comment>
<evidence type="ECO:0000313" key="10">
    <source>
        <dbReference type="EMBL" id="GGZ31276.1"/>
    </source>
</evidence>
<dbReference type="PROSITE" id="PS00136">
    <property type="entry name" value="SUBTILASE_ASP"/>
    <property type="match status" value="1"/>
</dbReference>
<gene>
    <name evidence="10" type="ORF">GCM10010387_26390</name>
</gene>
<dbReference type="InterPro" id="IPR017297">
    <property type="entry name" value="Peptidase_S8A_DPH-A"/>
</dbReference>
<dbReference type="PROSITE" id="PS00138">
    <property type="entry name" value="SUBTILASE_SER"/>
    <property type="match status" value="1"/>
</dbReference>
<dbReference type="AlphaFoldDB" id="A0A918Q4Y7"/>
<evidence type="ECO:0000259" key="9">
    <source>
        <dbReference type="Pfam" id="PF00082"/>
    </source>
</evidence>
<dbReference type="InterPro" id="IPR015500">
    <property type="entry name" value="Peptidase_S8_subtilisin-rel"/>
</dbReference>
<proteinExistence type="inferred from homology"/>
<dbReference type="PROSITE" id="PS51892">
    <property type="entry name" value="SUBTILASE"/>
    <property type="match status" value="1"/>
</dbReference>
<feature type="chain" id="PRO_5037757075" description="Peptidase S8/S53 domain-containing protein" evidence="8">
    <location>
        <begin position="25"/>
        <end position="1114"/>
    </location>
</feature>
<name>A0A918Q4Y7_9ACTN</name>
<dbReference type="GO" id="GO:0006508">
    <property type="term" value="P:proteolysis"/>
    <property type="evidence" value="ECO:0007669"/>
    <property type="project" value="UniProtKB-KW"/>
</dbReference>
<feature type="active site" description="Charge relay system" evidence="5 6">
    <location>
        <position position="268"/>
    </location>
</feature>
<feature type="active site" description="Charge relay system" evidence="5 6">
    <location>
        <position position="236"/>
    </location>
</feature>